<keyword evidence="1" id="KW-0472">Membrane</keyword>
<evidence type="ECO:0000313" key="2">
    <source>
        <dbReference type="EMBL" id="WLR42682.1"/>
    </source>
</evidence>
<keyword evidence="1" id="KW-1133">Transmembrane helix</keyword>
<evidence type="ECO:0000313" key="3">
    <source>
        <dbReference type="Proteomes" id="UP001197974"/>
    </source>
</evidence>
<accession>A0ABY9JTF3</accession>
<gene>
    <name evidence="2" type="ORF">LC087_18710</name>
</gene>
<dbReference type="PANTHER" id="PTHR36318">
    <property type="entry name" value="OS06G0581300 PROTEIN"/>
    <property type="match status" value="1"/>
</dbReference>
<name>A0ABY9JTF3_9BACI</name>
<protein>
    <submittedName>
        <fullName evidence="2">DUF1475 family protein</fullName>
    </submittedName>
</protein>
<dbReference type="Pfam" id="PF07343">
    <property type="entry name" value="DUF1475"/>
    <property type="match status" value="1"/>
</dbReference>
<feature type="transmembrane region" description="Helical" evidence="1">
    <location>
        <begin position="70"/>
        <end position="93"/>
    </location>
</feature>
<proteinExistence type="predicted"/>
<dbReference type="PANTHER" id="PTHR36318:SF3">
    <property type="entry name" value="OS06G0581300 PROTEIN"/>
    <property type="match status" value="1"/>
</dbReference>
<evidence type="ECO:0000256" key="1">
    <source>
        <dbReference type="SAM" id="Phobius"/>
    </source>
</evidence>
<dbReference type="InterPro" id="IPR009943">
    <property type="entry name" value="DUF1475"/>
</dbReference>
<keyword evidence="1" id="KW-0812">Transmembrane</keyword>
<feature type="transmembrane region" description="Helical" evidence="1">
    <location>
        <begin position="38"/>
        <end position="61"/>
    </location>
</feature>
<dbReference type="Proteomes" id="UP001197974">
    <property type="component" value="Chromosome"/>
</dbReference>
<sequence>MKFIKIFSLFLFILMLCSVSYGIMKGNFLFEGEQILNLLWGKITIVDFYVGISLFSIWVVFRESSLLKAVVWIISLVLLGNLTASLYVLIAAFKSKDDWKTFILGKQ</sequence>
<dbReference type="EMBL" id="CP129013">
    <property type="protein sequence ID" value="WLR42682.1"/>
    <property type="molecule type" value="Genomic_DNA"/>
</dbReference>
<reference evidence="2 3" key="1">
    <citation type="submission" date="2023-06" db="EMBL/GenBank/DDBJ databases">
        <title>Five Gram-positive bacteria isolated from mangrove sediments in Shenzhen, Guangdong, China.</title>
        <authorList>
            <person name="Yu S."/>
            <person name="Zheng W."/>
            <person name="Huang Y."/>
        </authorList>
    </citation>
    <scope>NUCLEOTIDE SEQUENCE [LARGE SCALE GENOMIC DNA]</scope>
    <source>
        <strain evidence="2 3">SaN35-3</strain>
    </source>
</reference>
<keyword evidence="3" id="KW-1185">Reference proteome</keyword>
<dbReference type="RefSeq" id="WP_226542277.1">
    <property type="nucleotide sequence ID" value="NZ_CP129013.1"/>
</dbReference>
<organism evidence="2 3">
    <name type="scientific">Bacillus carboniphilus</name>
    <dbReference type="NCBI Taxonomy" id="86663"/>
    <lineage>
        <taxon>Bacteria</taxon>
        <taxon>Bacillati</taxon>
        <taxon>Bacillota</taxon>
        <taxon>Bacilli</taxon>
        <taxon>Bacillales</taxon>
        <taxon>Bacillaceae</taxon>
        <taxon>Bacillus</taxon>
    </lineage>
</organism>